<dbReference type="AlphaFoldDB" id="A0AAV7GIY4"/>
<protein>
    <submittedName>
        <fullName evidence="2">Uncharacterized protein</fullName>
    </submittedName>
</protein>
<evidence type="ECO:0000313" key="2">
    <source>
        <dbReference type="EMBL" id="KAH0455887.1"/>
    </source>
</evidence>
<organism evidence="2 3">
    <name type="scientific">Dendrobium chrysotoxum</name>
    <name type="common">Orchid</name>
    <dbReference type="NCBI Taxonomy" id="161865"/>
    <lineage>
        <taxon>Eukaryota</taxon>
        <taxon>Viridiplantae</taxon>
        <taxon>Streptophyta</taxon>
        <taxon>Embryophyta</taxon>
        <taxon>Tracheophyta</taxon>
        <taxon>Spermatophyta</taxon>
        <taxon>Magnoliopsida</taxon>
        <taxon>Liliopsida</taxon>
        <taxon>Asparagales</taxon>
        <taxon>Orchidaceae</taxon>
        <taxon>Epidendroideae</taxon>
        <taxon>Malaxideae</taxon>
        <taxon>Dendrobiinae</taxon>
        <taxon>Dendrobium</taxon>
    </lineage>
</organism>
<dbReference type="EMBL" id="JAGFBR010000014">
    <property type="protein sequence ID" value="KAH0455887.1"/>
    <property type="molecule type" value="Genomic_DNA"/>
</dbReference>
<dbReference type="Proteomes" id="UP000775213">
    <property type="component" value="Unassembled WGS sequence"/>
</dbReference>
<evidence type="ECO:0000256" key="1">
    <source>
        <dbReference type="SAM" id="MobiDB-lite"/>
    </source>
</evidence>
<accession>A0AAV7GIY4</accession>
<keyword evidence="3" id="KW-1185">Reference proteome</keyword>
<gene>
    <name evidence="2" type="ORF">IEQ34_015919</name>
</gene>
<sequence length="107" mass="11265">MNACGDRAHAGAGRARVEAAGLRSGRGKGSRSLAVAEEDASRALARERGPEARPLGRGWVWAYVRKACEADACTGCGHTCRTRADTGAGLDFRIVDNFIKISQSCAT</sequence>
<comment type="caution">
    <text evidence="2">The sequence shown here is derived from an EMBL/GenBank/DDBJ whole genome shotgun (WGS) entry which is preliminary data.</text>
</comment>
<feature type="region of interest" description="Disordered" evidence="1">
    <location>
        <begin position="1"/>
        <end position="34"/>
    </location>
</feature>
<name>A0AAV7GIY4_DENCH</name>
<feature type="compositionally biased region" description="Low complexity" evidence="1">
    <location>
        <begin position="1"/>
        <end position="23"/>
    </location>
</feature>
<reference evidence="2 3" key="1">
    <citation type="journal article" date="2021" name="Hortic Res">
        <title>Chromosome-scale assembly of the Dendrobium chrysotoxum genome enhances the understanding of orchid evolution.</title>
        <authorList>
            <person name="Zhang Y."/>
            <person name="Zhang G.Q."/>
            <person name="Zhang D."/>
            <person name="Liu X.D."/>
            <person name="Xu X.Y."/>
            <person name="Sun W.H."/>
            <person name="Yu X."/>
            <person name="Zhu X."/>
            <person name="Wang Z.W."/>
            <person name="Zhao X."/>
            <person name="Zhong W.Y."/>
            <person name="Chen H."/>
            <person name="Yin W.L."/>
            <person name="Huang T."/>
            <person name="Niu S.C."/>
            <person name="Liu Z.J."/>
        </authorList>
    </citation>
    <scope>NUCLEOTIDE SEQUENCE [LARGE SCALE GENOMIC DNA]</scope>
    <source>
        <strain evidence="2">Lindl</strain>
    </source>
</reference>
<proteinExistence type="predicted"/>
<evidence type="ECO:0000313" key="3">
    <source>
        <dbReference type="Proteomes" id="UP000775213"/>
    </source>
</evidence>